<keyword evidence="5" id="KW-1185">Reference proteome</keyword>
<feature type="compositionally biased region" description="Polar residues" evidence="2">
    <location>
        <begin position="1"/>
        <end position="16"/>
    </location>
</feature>
<gene>
    <name evidence="4" type="ORF">ABEB36_014271</name>
</gene>
<dbReference type="Proteomes" id="UP001566132">
    <property type="component" value="Unassembled WGS sequence"/>
</dbReference>
<name>A0ABD1E449_HYPHA</name>
<dbReference type="AlphaFoldDB" id="A0ABD1E449"/>
<keyword evidence="1" id="KW-0479">Metal-binding</keyword>
<protein>
    <recommendedName>
        <fullName evidence="3">C2H2-type domain-containing protein</fullName>
    </recommendedName>
</protein>
<keyword evidence="1" id="KW-0863">Zinc-finger</keyword>
<feature type="domain" description="C2H2-type" evidence="3">
    <location>
        <begin position="414"/>
        <end position="442"/>
    </location>
</feature>
<dbReference type="EMBL" id="JBDJPC010000012">
    <property type="protein sequence ID" value="KAL1489358.1"/>
    <property type="molecule type" value="Genomic_DNA"/>
</dbReference>
<dbReference type="GO" id="GO:0008270">
    <property type="term" value="F:zinc ion binding"/>
    <property type="evidence" value="ECO:0007669"/>
    <property type="project" value="UniProtKB-KW"/>
</dbReference>
<proteinExistence type="predicted"/>
<keyword evidence="1" id="KW-0862">Zinc</keyword>
<evidence type="ECO:0000313" key="4">
    <source>
        <dbReference type="EMBL" id="KAL1489358.1"/>
    </source>
</evidence>
<dbReference type="PROSITE" id="PS50157">
    <property type="entry name" value="ZINC_FINGER_C2H2_2"/>
    <property type="match status" value="1"/>
</dbReference>
<evidence type="ECO:0000256" key="1">
    <source>
        <dbReference type="PROSITE-ProRule" id="PRU00042"/>
    </source>
</evidence>
<dbReference type="InterPro" id="IPR013087">
    <property type="entry name" value="Znf_C2H2_type"/>
</dbReference>
<feature type="region of interest" description="Disordered" evidence="2">
    <location>
        <begin position="1"/>
        <end position="31"/>
    </location>
</feature>
<evidence type="ECO:0000313" key="5">
    <source>
        <dbReference type="Proteomes" id="UP001566132"/>
    </source>
</evidence>
<organism evidence="4 5">
    <name type="scientific">Hypothenemus hampei</name>
    <name type="common">Coffee berry borer</name>
    <dbReference type="NCBI Taxonomy" id="57062"/>
    <lineage>
        <taxon>Eukaryota</taxon>
        <taxon>Metazoa</taxon>
        <taxon>Ecdysozoa</taxon>
        <taxon>Arthropoda</taxon>
        <taxon>Hexapoda</taxon>
        <taxon>Insecta</taxon>
        <taxon>Pterygota</taxon>
        <taxon>Neoptera</taxon>
        <taxon>Endopterygota</taxon>
        <taxon>Coleoptera</taxon>
        <taxon>Polyphaga</taxon>
        <taxon>Cucujiformia</taxon>
        <taxon>Curculionidae</taxon>
        <taxon>Scolytinae</taxon>
        <taxon>Hypothenemus</taxon>
    </lineage>
</organism>
<evidence type="ECO:0000259" key="3">
    <source>
        <dbReference type="PROSITE" id="PS50157"/>
    </source>
</evidence>
<dbReference type="PROSITE" id="PS00028">
    <property type="entry name" value="ZINC_FINGER_C2H2_1"/>
    <property type="match status" value="1"/>
</dbReference>
<comment type="caution">
    <text evidence="4">The sequence shown here is derived from an EMBL/GenBank/DDBJ whole genome shotgun (WGS) entry which is preliminary data.</text>
</comment>
<accession>A0ABD1E449</accession>
<evidence type="ECO:0000256" key="2">
    <source>
        <dbReference type="SAM" id="MobiDB-lite"/>
    </source>
</evidence>
<sequence length="473" mass="54769">MDKQSSGANSNETAPSSAAGPSKDSALEIKKKRKESKNCGLKKCFSALVDRKQVNLELEVARLMLRKELNIDLTTLPSELGESMPYMLVHHIRSWPGWLQSYKYYSGEIQFKNWYEQFETFIMNKLDEDINTTYPAVRKEIEEEEVVEKSLKTDQGTQTEVLAPKDFAPFSLQVTGKASMLNTLVFTDSGEGDVIMKQHKPLYWTKSQISNITAEQLLTWPHIGMHFVCPVLEFSRHNKHEYNRYVSIVSSSLPVLNIDRIQQMKILDKNKERFVLSLDHLTEMLSELLKAIKIVYPDLKDWTPFLAGINEFLKDVKEMDVIRRVRGKRQPTFALNTCALFNIGNGQYFRNKKLSKGQPTRYDIGYTEIIIPKIELNFISMDYENIKKYIESLKNFKSGTNLNPGTFSLPLITYSCNYCKNDFQNIDQVVKHLVDEHYMDQDVLCMKCKKSFKIFELTKTRWTHNCPKTANPK</sequence>
<reference evidence="4 5" key="1">
    <citation type="submission" date="2024-05" db="EMBL/GenBank/DDBJ databases">
        <title>Genetic variation in Jamaican populations of the coffee berry borer (Hypothenemus hampei).</title>
        <authorList>
            <person name="Errbii M."/>
            <person name="Myrie A."/>
        </authorList>
    </citation>
    <scope>NUCLEOTIDE SEQUENCE [LARGE SCALE GENOMIC DNA]</scope>
    <source>
        <strain evidence="4">JA-Hopewell-2020-01-JO</strain>
        <tissue evidence="4">Whole body</tissue>
    </source>
</reference>